<evidence type="ECO:0000256" key="1">
    <source>
        <dbReference type="SAM" id="SignalP"/>
    </source>
</evidence>
<dbReference type="InterPro" id="IPR029058">
    <property type="entry name" value="AB_hydrolase_fold"/>
</dbReference>
<evidence type="ECO:0000259" key="2">
    <source>
        <dbReference type="Pfam" id="PF12697"/>
    </source>
</evidence>
<dbReference type="RefSeq" id="WP_051694033.1">
    <property type="nucleotide sequence ID" value="NZ_CP054599.1"/>
</dbReference>
<dbReference type="AlphaFoldDB" id="A0A073J6N6"/>
<proteinExistence type="predicted"/>
<evidence type="ECO:0000313" key="4">
    <source>
        <dbReference type="Proteomes" id="UP000027746"/>
    </source>
</evidence>
<comment type="caution">
    <text evidence="3">The sequence shown here is derived from an EMBL/GenBank/DDBJ whole genome shotgun (WGS) entry which is preliminary data.</text>
</comment>
<dbReference type="EMBL" id="JAMD01000002">
    <property type="protein sequence ID" value="KEJ97381.1"/>
    <property type="molecule type" value="Genomic_DNA"/>
</dbReference>
<reference evidence="3 4" key="1">
    <citation type="submission" date="2014-01" db="EMBL/GenBank/DDBJ databases">
        <title>Sulfitobacter sp. H3 (MCCC 1A00686) Genome Sequencing.</title>
        <authorList>
            <person name="Lai Q."/>
            <person name="Hong Z."/>
        </authorList>
    </citation>
    <scope>NUCLEOTIDE SEQUENCE [LARGE SCALE GENOMIC DNA]</scope>
    <source>
        <strain evidence="3 4">H3</strain>
    </source>
</reference>
<sequence length="295" mass="31992">MWTVRVLVLVVCGLLAACGPKPEATDAPVMPLLFNAADIQKQDKLLILIPGSMTPLGIFDPVVEWRSKGYAFAAYRFPGMDGRPLDGPLDIATAAQTIVKLAERFPDKQIKLLGFSTGAPIAMLAAKQIGPRAQVAGMSSAVEFGGGAQTALRGVDDILVAAARAQSVNTRKVWENYFPVLLFGRAGARSPERADDIARITSRPKKIVVEPSFNIFKAHTMALVGWQMPEGFTLPPEQVHLYAGTADTVFRPRQVRRFAKSIGGAPITFYPGLGHLLYVAEPRVFDDILAFFEQG</sequence>
<keyword evidence="4" id="KW-1185">Reference proteome</keyword>
<accession>A0A073J6N6</accession>
<dbReference type="Pfam" id="PF12697">
    <property type="entry name" value="Abhydrolase_6"/>
    <property type="match status" value="1"/>
</dbReference>
<organism evidence="3 4">
    <name type="scientific">Pseudosulfitobacter pseudonitzschiae</name>
    <dbReference type="NCBI Taxonomy" id="1402135"/>
    <lineage>
        <taxon>Bacteria</taxon>
        <taxon>Pseudomonadati</taxon>
        <taxon>Pseudomonadota</taxon>
        <taxon>Alphaproteobacteria</taxon>
        <taxon>Rhodobacterales</taxon>
        <taxon>Roseobacteraceae</taxon>
        <taxon>Pseudosulfitobacter</taxon>
    </lineage>
</organism>
<keyword evidence="1" id="KW-0732">Signal</keyword>
<feature type="signal peptide" evidence="1">
    <location>
        <begin position="1"/>
        <end position="16"/>
    </location>
</feature>
<dbReference type="Gene3D" id="3.40.50.1820">
    <property type="entry name" value="alpha/beta hydrolase"/>
    <property type="match status" value="1"/>
</dbReference>
<dbReference type="GeneID" id="68871588"/>
<name>A0A073J6N6_9RHOB</name>
<dbReference type="PROSITE" id="PS51257">
    <property type="entry name" value="PROKAR_LIPOPROTEIN"/>
    <property type="match status" value="1"/>
</dbReference>
<gene>
    <name evidence="3" type="ORF">SUH3_11445</name>
</gene>
<dbReference type="OrthoDB" id="7650136at2"/>
<protein>
    <recommendedName>
        <fullName evidence="2">AB hydrolase-1 domain-containing protein</fullName>
    </recommendedName>
</protein>
<feature type="domain" description="AB hydrolase-1" evidence="2">
    <location>
        <begin position="47"/>
        <end position="285"/>
    </location>
</feature>
<dbReference type="Proteomes" id="UP000027746">
    <property type="component" value="Unassembled WGS sequence"/>
</dbReference>
<dbReference type="InterPro" id="IPR000073">
    <property type="entry name" value="AB_hydrolase_1"/>
</dbReference>
<dbReference type="SUPFAM" id="SSF53474">
    <property type="entry name" value="alpha/beta-Hydrolases"/>
    <property type="match status" value="1"/>
</dbReference>
<evidence type="ECO:0000313" key="3">
    <source>
        <dbReference type="EMBL" id="KEJ97381.1"/>
    </source>
</evidence>
<feature type="chain" id="PRO_5001690353" description="AB hydrolase-1 domain-containing protein" evidence="1">
    <location>
        <begin position="17"/>
        <end position="295"/>
    </location>
</feature>